<dbReference type="CDD" id="cd07956">
    <property type="entry name" value="Anticodon_Ia_Arg"/>
    <property type="match status" value="1"/>
</dbReference>
<evidence type="ECO:0000256" key="3">
    <source>
        <dbReference type="ARBA" id="ARBA00022490"/>
    </source>
</evidence>
<keyword evidence="5 10" id="KW-0547">Nucleotide-binding</keyword>
<keyword evidence="8 10" id="KW-0030">Aminoacyl-tRNA synthetase</keyword>
<dbReference type="Gene3D" id="3.40.50.620">
    <property type="entry name" value="HUPs"/>
    <property type="match status" value="1"/>
</dbReference>
<dbReference type="SMART" id="SM00836">
    <property type="entry name" value="DALR_1"/>
    <property type="match status" value="1"/>
</dbReference>
<keyword evidence="3 10" id="KW-0963">Cytoplasm</keyword>
<dbReference type="NCBIfam" id="TIGR00456">
    <property type="entry name" value="argS"/>
    <property type="match status" value="1"/>
</dbReference>
<dbReference type="GO" id="GO:0006420">
    <property type="term" value="P:arginyl-tRNA aminoacylation"/>
    <property type="evidence" value="ECO:0007669"/>
    <property type="project" value="UniProtKB-UniRule"/>
</dbReference>
<comment type="catalytic activity">
    <reaction evidence="9 10">
        <text>tRNA(Arg) + L-arginine + ATP = L-arginyl-tRNA(Arg) + AMP + diphosphate</text>
        <dbReference type="Rhea" id="RHEA:20301"/>
        <dbReference type="Rhea" id="RHEA-COMP:9658"/>
        <dbReference type="Rhea" id="RHEA-COMP:9673"/>
        <dbReference type="ChEBI" id="CHEBI:30616"/>
        <dbReference type="ChEBI" id="CHEBI:32682"/>
        <dbReference type="ChEBI" id="CHEBI:33019"/>
        <dbReference type="ChEBI" id="CHEBI:78442"/>
        <dbReference type="ChEBI" id="CHEBI:78513"/>
        <dbReference type="ChEBI" id="CHEBI:456215"/>
        <dbReference type="EC" id="6.1.1.19"/>
    </reaction>
</comment>
<reference evidence="14 15" key="1">
    <citation type="journal article" date="2015" name="Nature">
        <title>rRNA introns, odd ribosomes, and small enigmatic genomes across a large radiation of phyla.</title>
        <authorList>
            <person name="Brown C.T."/>
            <person name="Hug L.A."/>
            <person name="Thomas B.C."/>
            <person name="Sharon I."/>
            <person name="Castelle C.J."/>
            <person name="Singh A."/>
            <person name="Wilkins M.J."/>
            <person name="Williams K.H."/>
            <person name="Banfield J.F."/>
        </authorList>
    </citation>
    <scope>NUCLEOTIDE SEQUENCE [LARGE SCALE GENOMIC DNA]</scope>
</reference>
<dbReference type="Proteomes" id="UP000034201">
    <property type="component" value="Unassembled WGS sequence"/>
</dbReference>
<evidence type="ECO:0000256" key="1">
    <source>
        <dbReference type="ARBA" id="ARBA00004496"/>
    </source>
</evidence>
<dbReference type="InterPro" id="IPR008909">
    <property type="entry name" value="DALR_anticod-bd"/>
</dbReference>
<dbReference type="EMBL" id="LCQQ01000019">
    <property type="protein sequence ID" value="KKW20923.1"/>
    <property type="molecule type" value="Genomic_DNA"/>
</dbReference>
<dbReference type="PANTHER" id="PTHR11956">
    <property type="entry name" value="ARGINYL-TRNA SYNTHETASE"/>
    <property type="match status" value="1"/>
</dbReference>
<evidence type="ECO:0000313" key="15">
    <source>
        <dbReference type="Proteomes" id="UP000034201"/>
    </source>
</evidence>
<feature type="domain" description="Arginyl tRNA synthetase N-terminal" evidence="13">
    <location>
        <begin position="3"/>
        <end position="85"/>
    </location>
</feature>
<gene>
    <name evidence="10" type="primary">argS</name>
    <name evidence="14" type="ORF">UY61_C0019G0011</name>
</gene>
<protein>
    <recommendedName>
        <fullName evidence="10">Arginine--tRNA ligase</fullName>
        <ecNumber evidence="10">6.1.1.19</ecNumber>
    </recommendedName>
    <alternativeName>
        <fullName evidence="10">Arginyl-tRNA synthetase</fullName>
        <shortName evidence="10">ArgRS</shortName>
    </alternativeName>
</protein>
<dbReference type="Pfam" id="PF05746">
    <property type="entry name" value="DALR_1"/>
    <property type="match status" value="1"/>
</dbReference>
<evidence type="ECO:0000256" key="11">
    <source>
        <dbReference type="RuleBase" id="RU363038"/>
    </source>
</evidence>
<accession>A0A0G1WPY8</accession>
<dbReference type="InterPro" id="IPR001412">
    <property type="entry name" value="aa-tRNA-synth_I_CS"/>
</dbReference>
<dbReference type="PANTHER" id="PTHR11956:SF5">
    <property type="entry name" value="ARGININE--TRNA LIGASE, CYTOPLASMIC"/>
    <property type="match status" value="1"/>
</dbReference>
<evidence type="ECO:0000256" key="2">
    <source>
        <dbReference type="ARBA" id="ARBA00005594"/>
    </source>
</evidence>
<dbReference type="SUPFAM" id="SSF52374">
    <property type="entry name" value="Nucleotidylyl transferase"/>
    <property type="match status" value="1"/>
</dbReference>
<dbReference type="InterPro" id="IPR035684">
    <property type="entry name" value="ArgRS_core"/>
</dbReference>
<comment type="subcellular location">
    <subcellularLocation>
        <location evidence="1 10">Cytoplasm</location>
    </subcellularLocation>
</comment>
<evidence type="ECO:0000259" key="12">
    <source>
        <dbReference type="SMART" id="SM00836"/>
    </source>
</evidence>
<keyword evidence="7 10" id="KW-0648">Protein biosynthesis</keyword>
<comment type="subunit">
    <text evidence="10">Monomer.</text>
</comment>
<evidence type="ECO:0000256" key="4">
    <source>
        <dbReference type="ARBA" id="ARBA00022598"/>
    </source>
</evidence>
<dbReference type="GO" id="GO:0005737">
    <property type="term" value="C:cytoplasm"/>
    <property type="evidence" value="ECO:0007669"/>
    <property type="project" value="UniProtKB-SubCell"/>
</dbReference>
<sequence length="534" mass="59947">MRNEIEALIRDAASGLYGSETVPPFSVVPPDDPAHGDYASNVALSISKIVKRSPMEIAKEITAQLKSRGFSNSDIASPGFINIFIPEEALRSEMKKILTEKEGYGQSSEKKGNIQVEFISANPTGPLTLGNGRGGFYGDVLSNVLAHQGYSVEREYYVNDAGNQVRTLGLSVKAILGVVPDDESYYHGAHIEEWVAGHEKLVEEMPDAEELGKNVARDFLARFIKPAVEKKMNIRFDRWTSEDNDVRENGYVDKVMEIFRARNLVYEGDGATWLKTTEFGDDKDRVLITSDGYPTYFFVDAAHHLETRERGISHKINILGADHHGYVSRIKAVADILGYEKVEWIVMQLVRLVSGGKEVRISKRKGTFVTIDELIEEVGVDAARYFFLERAPETHMDFDLDLARERSVKNPVYYVQYAHARMCSLSEKAGVPLQAGAPSAGSFELLKSPDEFSLIKKLIQFLEVVEDIAKDYHVHRLPRYAYELARAFHNFYEKERIIGEDTKLTSARLALVQAAQIVLRNTLNLMGISAPEKM</sequence>
<dbReference type="InterPro" id="IPR005148">
    <property type="entry name" value="Arg-tRNA-synth_N"/>
</dbReference>
<dbReference type="EC" id="6.1.1.19" evidence="10"/>
<dbReference type="SUPFAM" id="SSF55190">
    <property type="entry name" value="Arginyl-tRNA synthetase (ArgRS), N-terminal 'additional' domain"/>
    <property type="match status" value="1"/>
</dbReference>
<dbReference type="InterPro" id="IPR001278">
    <property type="entry name" value="Arg-tRNA-ligase"/>
</dbReference>
<comment type="similarity">
    <text evidence="2 10 11">Belongs to the class-I aminoacyl-tRNA synthetase family.</text>
</comment>
<dbReference type="PROSITE" id="PS00178">
    <property type="entry name" value="AA_TRNA_LIGASE_I"/>
    <property type="match status" value="1"/>
</dbReference>
<dbReference type="CDD" id="cd00671">
    <property type="entry name" value="ArgRS_core"/>
    <property type="match status" value="1"/>
</dbReference>
<dbReference type="Gene3D" id="3.30.1360.70">
    <property type="entry name" value="Arginyl tRNA synthetase N-terminal domain"/>
    <property type="match status" value="1"/>
</dbReference>
<comment type="caution">
    <text evidence="14">The sequence shown here is derived from an EMBL/GenBank/DDBJ whole genome shotgun (WGS) entry which is preliminary data.</text>
</comment>
<dbReference type="SUPFAM" id="SSF47323">
    <property type="entry name" value="Anticodon-binding domain of a subclass of class I aminoacyl-tRNA synthetases"/>
    <property type="match status" value="1"/>
</dbReference>
<dbReference type="SMART" id="SM01016">
    <property type="entry name" value="Arg_tRNA_synt_N"/>
    <property type="match status" value="1"/>
</dbReference>
<dbReference type="AlphaFoldDB" id="A0A0G1WPY8"/>
<keyword evidence="4 10" id="KW-0436">Ligase</keyword>
<name>A0A0G1WPY8_9BACT</name>
<evidence type="ECO:0000256" key="9">
    <source>
        <dbReference type="ARBA" id="ARBA00049339"/>
    </source>
</evidence>
<keyword evidence="6 10" id="KW-0067">ATP-binding</keyword>
<proteinExistence type="inferred from homology"/>
<feature type="short sequence motif" description="'HIGH' region" evidence="10">
    <location>
        <begin position="121"/>
        <end position="131"/>
    </location>
</feature>
<dbReference type="FunFam" id="1.10.730.10:FF:000008">
    <property type="entry name" value="Arginine--tRNA ligase"/>
    <property type="match status" value="1"/>
</dbReference>
<evidence type="ECO:0000256" key="6">
    <source>
        <dbReference type="ARBA" id="ARBA00022840"/>
    </source>
</evidence>
<evidence type="ECO:0000256" key="5">
    <source>
        <dbReference type="ARBA" id="ARBA00022741"/>
    </source>
</evidence>
<dbReference type="HAMAP" id="MF_00123">
    <property type="entry name" value="Arg_tRNA_synth"/>
    <property type="match status" value="1"/>
</dbReference>
<evidence type="ECO:0000256" key="8">
    <source>
        <dbReference type="ARBA" id="ARBA00023146"/>
    </source>
</evidence>
<evidence type="ECO:0000259" key="13">
    <source>
        <dbReference type="SMART" id="SM01016"/>
    </source>
</evidence>
<feature type="domain" description="DALR anticodon binding" evidence="12">
    <location>
        <begin position="415"/>
        <end position="534"/>
    </location>
</feature>
<dbReference type="GO" id="GO:0004814">
    <property type="term" value="F:arginine-tRNA ligase activity"/>
    <property type="evidence" value="ECO:0007669"/>
    <property type="project" value="UniProtKB-UniRule"/>
</dbReference>
<dbReference type="PATRIC" id="fig|1618608.3.peg.305"/>
<dbReference type="InterPro" id="IPR014729">
    <property type="entry name" value="Rossmann-like_a/b/a_fold"/>
</dbReference>
<dbReference type="PRINTS" id="PR01038">
    <property type="entry name" value="TRNASYNTHARG"/>
</dbReference>
<dbReference type="Pfam" id="PF00750">
    <property type="entry name" value="tRNA-synt_1d"/>
    <property type="match status" value="1"/>
</dbReference>
<evidence type="ECO:0000256" key="7">
    <source>
        <dbReference type="ARBA" id="ARBA00022917"/>
    </source>
</evidence>
<evidence type="ECO:0000313" key="14">
    <source>
        <dbReference type="EMBL" id="KKW20923.1"/>
    </source>
</evidence>
<dbReference type="InterPro" id="IPR036695">
    <property type="entry name" value="Arg-tRNA-synth_N_sf"/>
</dbReference>
<dbReference type="InterPro" id="IPR009080">
    <property type="entry name" value="tRNAsynth_Ia_anticodon-bd"/>
</dbReference>
<organism evidence="14 15">
    <name type="scientific">Candidatus Adlerbacteria bacterium GW2011_GWC1_50_9</name>
    <dbReference type="NCBI Taxonomy" id="1618608"/>
    <lineage>
        <taxon>Bacteria</taxon>
        <taxon>Candidatus Adleribacteriota</taxon>
    </lineage>
</organism>
<dbReference type="GO" id="GO:0005524">
    <property type="term" value="F:ATP binding"/>
    <property type="evidence" value="ECO:0007669"/>
    <property type="project" value="UniProtKB-UniRule"/>
</dbReference>
<dbReference type="Pfam" id="PF03485">
    <property type="entry name" value="Arg_tRNA_synt_N"/>
    <property type="match status" value="1"/>
</dbReference>
<evidence type="ECO:0000256" key="10">
    <source>
        <dbReference type="HAMAP-Rule" id="MF_00123"/>
    </source>
</evidence>
<dbReference type="Gene3D" id="1.10.730.10">
    <property type="entry name" value="Isoleucyl-tRNA Synthetase, Domain 1"/>
    <property type="match status" value="1"/>
</dbReference>